<dbReference type="InterPro" id="IPR027417">
    <property type="entry name" value="P-loop_NTPase"/>
</dbReference>
<name>A0ABX1IER1_STRGB</name>
<dbReference type="Pfam" id="PF00400">
    <property type="entry name" value="WD40"/>
    <property type="match status" value="12"/>
</dbReference>
<evidence type="ECO:0000313" key="6">
    <source>
        <dbReference type="Proteomes" id="UP000744032"/>
    </source>
</evidence>
<dbReference type="InterPro" id="IPR036388">
    <property type="entry name" value="WH-like_DNA-bd_sf"/>
</dbReference>
<feature type="repeat" description="WD" evidence="3">
    <location>
        <begin position="724"/>
        <end position="765"/>
    </location>
</feature>
<proteinExistence type="predicted"/>
<dbReference type="PRINTS" id="PR00320">
    <property type="entry name" value="GPROTEINBRPT"/>
</dbReference>
<dbReference type="InterPro" id="IPR019775">
    <property type="entry name" value="WD40_repeat_CS"/>
</dbReference>
<dbReference type="Gene3D" id="3.40.50.300">
    <property type="entry name" value="P-loop containing nucleotide triphosphate hydrolases"/>
    <property type="match status" value="1"/>
</dbReference>
<evidence type="ECO:0000259" key="4">
    <source>
        <dbReference type="Pfam" id="PF00931"/>
    </source>
</evidence>
<dbReference type="Gene3D" id="1.25.40.370">
    <property type="match status" value="1"/>
</dbReference>
<dbReference type="Gene3D" id="2.130.10.10">
    <property type="entry name" value="YVTN repeat-like/Quinoprotein amine dehydrogenase"/>
    <property type="match status" value="4"/>
</dbReference>
<feature type="repeat" description="WD" evidence="3">
    <location>
        <begin position="1028"/>
        <end position="1062"/>
    </location>
</feature>
<dbReference type="SUPFAM" id="SSF50978">
    <property type="entry name" value="WD40 repeat-like"/>
    <property type="match status" value="2"/>
</dbReference>
<organism evidence="5 6">
    <name type="scientific">Streptomyces galbus</name>
    <dbReference type="NCBI Taxonomy" id="33898"/>
    <lineage>
        <taxon>Bacteria</taxon>
        <taxon>Bacillati</taxon>
        <taxon>Actinomycetota</taxon>
        <taxon>Actinomycetes</taxon>
        <taxon>Kitasatosporales</taxon>
        <taxon>Streptomycetaceae</taxon>
        <taxon>Streptomyces</taxon>
    </lineage>
</organism>
<feature type="repeat" description="WD" evidence="3">
    <location>
        <begin position="651"/>
        <end position="681"/>
    </location>
</feature>
<feature type="repeat" description="WD" evidence="3">
    <location>
        <begin position="514"/>
        <end position="555"/>
    </location>
</feature>
<protein>
    <recommendedName>
        <fullName evidence="4">NB-ARC domain-containing protein</fullName>
    </recommendedName>
</protein>
<dbReference type="RefSeq" id="WP_168372753.1">
    <property type="nucleotide sequence ID" value="NZ_JAAXMD010000036.1"/>
</dbReference>
<dbReference type="PROSITE" id="PS50294">
    <property type="entry name" value="WD_REPEATS_REGION"/>
    <property type="match status" value="5"/>
</dbReference>
<dbReference type="InterPro" id="IPR002182">
    <property type="entry name" value="NB-ARC"/>
</dbReference>
<dbReference type="SUPFAM" id="SSF52540">
    <property type="entry name" value="P-loop containing nucleoside triphosphate hydrolases"/>
    <property type="match status" value="1"/>
</dbReference>
<evidence type="ECO:0000256" key="1">
    <source>
        <dbReference type="ARBA" id="ARBA00022574"/>
    </source>
</evidence>
<dbReference type="Pfam" id="PF00931">
    <property type="entry name" value="NB-ARC"/>
    <property type="match status" value="1"/>
</dbReference>
<reference evidence="5 6" key="1">
    <citation type="submission" date="2020-04" db="EMBL/GenBank/DDBJ databases">
        <title>Genome sequence of Streptomyces galbus strain I339.</title>
        <authorList>
            <person name="Silva E.A.N."/>
            <person name="Merces M."/>
            <person name="Castelo Branco A.P.O.T."/>
            <person name="Vasconcelos P.C."/>
            <person name="Costa N.P."/>
            <person name="Marinho G.C.S."/>
            <person name="Oliveira C.J.B."/>
            <person name="Araujo D."/>
            <person name="Rodrigues Junior V.S."/>
            <person name="Almeida R."/>
            <person name="Silva Filho U.R."/>
            <person name="Andrade A.S.A."/>
            <person name="Cibulski S.P."/>
        </authorList>
    </citation>
    <scope>NUCLEOTIDE SEQUENCE [LARGE SCALE GENOMIC DNA]</scope>
    <source>
        <strain evidence="5 6">I339</strain>
    </source>
</reference>
<dbReference type="InterPro" id="IPR036322">
    <property type="entry name" value="WD40_repeat_dom_sf"/>
</dbReference>
<evidence type="ECO:0000256" key="2">
    <source>
        <dbReference type="ARBA" id="ARBA00022737"/>
    </source>
</evidence>
<gene>
    <name evidence="5" type="ORF">HF200_06585</name>
</gene>
<comment type="caution">
    <text evidence="5">The sequence shown here is derived from an EMBL/GenBank/DDBJ whole genome shotgun (WGS) entry which is preliminary data.</text>
</comment>
<dbReference type="PANTHER" id="PTHR19879">
    <property type="entry name" value="TRANSCRIPTION INITIATION FACTOR TFIID"/>
    <property type="match status" value="1"/>
</dbReference>
<feature type="repeat" description="WD" evidence="3">
    <location>
        <begin position="556"/>
        <end position="597"/>
    </location>
</feature>
<feature type="domain" description="NB-ARC" evidence="4">
    <location>
        <begin position="50"/>
        <end position="177"/>
    </location>
</feature>
<feature type="repeat" description="WD" evidence="3">
    <location>
        <begin position="598"/>
        <end position="639"/>
    </location>
</feature>
<evidence type="ECO:0000313" key="5">
    <source>
        <dbReference type="EMBL" id="NKQ24138.1"/>
    </source>
</evidence>
<feature type="repeat" description="WD" evidence="3">
    <location>
        <begin position="935"/>
        <end position="976"/>
    </location>
</feature>
<dbReference type="InterPro" id="IPR001680">
    <property type="entry name" value="WD40_rpt"/>
</dbReference>
<keyword evidence="6" id="KW-1185">Reference proteome</keyword>
<dbReference type="Gene3D" id="1.10.10.10">
    <property type="entry name" value="Winged helix-like DNA-binding domain superfamily/Winged helix DNA-binding domain"/>
    <property type="match status" value="1"/>
</dbReference>
<sequence>MIEQMIVGWSPESKPLKRRQLAPPPLGDTAHRPGISKCVRAALFERAPGGRAPVLFLEGYGGSGKTTIALQTCGLPDLQQRFPGGVIWTVIGQARSGAGLADHIADVCEHVSGRRPTTTDPLLAGAFLGEILDDGEPALLVVDDVWTAEQVNAFLVGGSSSARMFTARNRGLAPSFAEVIEVGQMTEGEARATALAGLPSLDASSSESLLRFAKGWPVLLGLINASLRAYTRAGGPPQEVTSWIAHLIASDGPEALDATVPQHLRSTISATVSASLDLLTAEEQERYLDLAVFEEDVEVPEHIAALLWGATGELSRMETRRLMGLLSVLRLVSERWSGGEPAIAVHDVLRSCVRHRLSLPDLARRNQCLVSALRALLPAGAPTQWWRLPVDETFVMQHLPHHLQAAGLTGELADLACDLRWIEAQIRRLGSVVPALSALSGLDTDRAAALRAVLNHDVEVFVPDPAPSSVGATLASRLVGIAELGAAVDVLLADLPRPLLRGHWLLPDVGTATDEGHTGPIGDCAVSPRGDLVATASDDRLVILWDLGTLRVRRVLRGHRQRVRACVFSPDGSRLLSASMDGTLRIWRVDDGCLLHTLGDRSVRVLGCAWSPDSKRVASAAGDGTLTIWDASTGEKHSERRSPSGYEWDCAFAPDGQGMASVGEDGCLRAWDLDHDTPMWTASVHKGRIRCCIYDPAGALIATAGSDTTVRVLRADTGAQVHVLRGHTDRVRACAFSPDGRHLVSASEDRTIRLWDVASGRQVSLLRGHTDWVGACVFGTVDSKPTLVSCGGDTTVRVWTVAEELSSRTAQATRRAVGCCAFSPDGRQVVAGHSDGTVELRATSDGSTSFAVAAHEGRVLDCAIAASGNVVTAGGDGELKLWNALSGEMMRRFAGHSGRAWGCAVSADGARVVSAGEDGLVKVHEVGTGALIHVLEGHAGHALDCAFSPSGDLIASVGDDGTLRLWDGRTGRLQATMATGRETALWSCHFSPDGSLVATVGEPAAAVTLWSTAEGTVSSTIPLGVDRITSCAFSPSGRHIATCGDDGYLGVWDVGTGTPLSGVRVAYPLHECAWTDAAGSTMVAAAGNGGLYLFAYED</sequence>
<keyword evidence="2" id="KW-0677">Repeat</keyword>
<dbReference type="PRINTS" id="PR00364">
    <property type="entry name" value="DISEASERSIST"/>
</dbReference>
<dbReference type="Proteomes" id="UP000744032">
    <property type="component" value="Unassembled WGS sequence"/>
</dbReference>
<feature type="repeat" description="WD" evidence="3">
    <location>
        <begin position="682"/>
        <end position="723"/>
    </location>
</feature>
<dbReference type="PROSITE" id="PS00678">
    <property type="entry name" value="WD_REPEATS_1"/>
    <property type="match status" value="4"/>
</dbReference>
<dbReference type="PROSITE" id="PS50082">
    <property type="entry name" value="WD_REPEATS_2"/>
    <property type="match status" value="10"/>
</dbReference>
<evidence type="ECO:0000256" key="3">
    <source>
        <dbReference type="PROSITE-ProRule" id="PRU00221"/>
    </source>
</evidence>
<dbReference type="InterPro" id="IPR020472">
    <property type="entry name" value="WD40_PAC1"/>
</dbReference>
<dbReference type="CDD" id="cd00200">
    <property type="entry name" value="WD40"/>
    <property type="match status" value="2"/>
</dbReference>
<dbReference type="InterPro" id="IPR015943">
    <property type="entry name" value="WD40/YVTN_repeat-like_dom_sf"/>
</dbReference>
<feature type="repeat" description="WD" evidence="3">
    <location>
        <begin position="766"/>
        <end position="809"/>
    </location>
</feature>
<dbReference type="SMART" id="SM00320">
    <property type="entry name" value="WD40"/>
    <property type="match status" value="13"/>
</dbReference>
<dbReference type="PANTHER" id="PTHR19879:SF9">
    <property type="entry name" value="TRANSCRIPTION INITIATION FACTOR TFIID SUBUNIT 5"/>
    <property type="match status" value="1"/>
</dbReference>
<keyword evidence="1 3" id="KW-0853">WD repeat</keyword>
<accession>A0ABX1IER1</accession>
<dbReference type="EMBL" id="JAAXMD010000036">
    <property type="protein sequence ID" value="NKQ24138.1"/>
    <property type="molecule type" value="Genomic_DNA"/>
</dbReference>
<feature type="repeat" description="WD" evidence="3">
    <location>
        <begin position="852"/>
        <end position="892"/>
    </location>
</feature>